<dbReference type="RefSeq" id="WP_073590880.1">
    <property type="nucleotide sequence ID" value="NZ_FRFD01000014.1"/>
</dbReference>
<reference evidence="1 2" key="1">
    <citation type="submission" date="2016-12" db="EMBL/GenBank/DDBJ databases">
        <authorList>
            <person name="Song W.-J."/>
            <person name="Kurnit D.M."/>
        </authorList>
    </citation>
    <scope>NUCLEOTIDE SEQUENCE [LARGE SCALE GENOMIC DNA]</scope>
    <source>
        <strain evidence="1 2">DSM 12503</strain>
    </source>
</reference>
<organism evidence="1 2">
    <name type="scientific">Anaerocolumna xylanovorans DSM 12503</name>
    <dbReference type="NCBI Taxonomy" id="1121345"/>
    <lineage>
        <taxon>Bacteria</taxon>
        <taxon>Bacillati</taxon>
        <taxon>Bacillota</taxon>
        <taxon>Clostridia</taxon>
        <taxon>Lachnospirales</taxon>
        <taxon>Lachnospiraceae</taxon>
        <taxon>Anaerocolumna</taxon>
    </lineage>
</organism>
<sequence>MAIGDRIEIALKSDIPTQLPANGGIAETISTTLPITKGGTGATTAGGALVNLGACPRVSRANWVGNSDTMVVGEIAWRNYGNSHTIFDASSSTTPSGTACNPSNSTNAWALGYPTLMGFNGTSTHGVRVDSARVADSASNMSFGTNDLAPGVSALSHGSFYFMYE</sequence>
<name>A0A1M7YM86_9FIRM</name>
<dbReference type="STRING" id="1121345.SAMN02745217_04249"/>
<evidence type="ECO:0000313" key="2">
    <source>
        <dbReference type="Proteomes" id="UP000184612"/>
    </source>
</evidence>
<protein>
    <submittedName>
        <fullName evidence="1">Uncharacterized protein</fullName>
    </submittedName>
</protein>
<dbReference type="OrthoDB" id="9810174at2"/>
<accession>A0A1M7YM86</accession>
<gene>
    <name evidence="1" type="ORF">SAMN02745217_04249</name>
</gene>
<proteinExistence type="predicted"/>
<dbReference type="Proteomes" id="UP000184612">
    <property type="component" value="Unassembled WGS sequence"/>
</dbReference>
<evidence type="ECO:0000313" key="1">
    <source>
        <dbReference type="EMBL" id="SHO53710.1"/>
    </source>
</evidence>
<keyword evidence="2" id="KW-1185">Reference proteome</keyword>
<dbReference type="EMBL" id="FRFD01000014">
    <property type="protein sequence ID" value="SHO53710.1"/>
    <property type="molecule type" value="Genomic_DNA"/>
</dbReference>
<dbReference type="AlphaFoldDB" id="A0A1M7YM86"/>